<feature type="coiled-coil region" evidence="9">
    <location>
        <begin position="74"/>
        <end position="245"/>
    </location>
</feature>
<proteinExistence type="inferred from homology"/>
<dbReference type="InterPro" id="IPR051756">
    <property type="entry name" value="Centrosomal_MT-associated"/>
</dbReference>
<sequence length="487" mass="55174">MAAASVSETSASQFSNILAEPSKSSGSMVRHSSSPYVVYIHRINLSLIVIYDAPQISLHLPIRKATAEYKCLYLAAIFSALKNLQDKIRCLELERIQAEESVKTLSKETIEYKKVLDEQIQERENSKNEESKHNQELTSQLLAAENKCNLLEKQLEYMRNMVKHAEMERTSVLEKQVSLERERQHDQTHVQNQLEKLDLLEQEYNKLTTMQALAEKKMQELEAKLHEEEQEKKRMQAKAAQLQTGLETNGLIFENKATSCVPNAKRILKKSKPPEKKGARNCFAAQPHYRLCLGNMPFVAGKFTSPSHAVAANVQHVLHLMKQHSKVLCNDRVNNSVPLAKQVPSRGGKSKKSAMPPSSSSINEELSEVLQTLQDEFGQMSFDHQQLAKLIQESPTVELKDNLECELEALVGRMEAKANQITKVRKSQVQLEKQKIKKQKRELRTTKKTLDEEGNSSSRSSATTGTTNKKDFANQDLEKKAGKIFSY</sequence>
<dbReference type="AlphaFoldDB" id="A0A8D1D2Y1"/>
<evidence type="ECO:0000256" key="2">
    <source>
        <dbReference type="ARBA" id="ARBA00008179"/>
    </source>
</evidence>
<keyword evidence="6" id="KW-0206">Cytoskeleton</keyword>
<dbReference type="FunFam" id="1.20.58.90:FF:000003">
    <property type="entry name" value="Centrosomal protein of 57 kDa"/>
    <property type="match status" value="1"/>
</dbReference>
<dbReference type="Pfam" id="PF06657">
    <property type="entry name" value="Cep57_MT_bd"/>
    <property type="match status" value="1"/>
</dbReference>
<name>A0A8D1D2Y1_PIG</name>
<dbReference type="GO" id="GO:0008017">
    <property type="term" value="F:microtubule binding"/>
    <property type="evidence" value="ECO:0007669"/>
    <property type="project" value="InterPro"/>
</dbReference>
<feature type="compositionally biased region" description="Low complexity" evidence="10">
    <location>
        <begin position="456"/>
        <end position="467"/>
    </location>
</feature>
<evidence type="ECO:0000259" key="12">
    <source>
        <dbReference type="Pfam" id="PF14073"/>
    </source>
</evidence>
<dbReference type="Gene3D" id="1.20.58.90">
    <property type="match status" value="1"/>
</dbReference>
<keyword evidence="4" id="KW-0493">Microtubule</keyword>
<evidence type="ECO:0000256" key="3">
    <source>
        <dbReference type="ARBA" id="ARBA00022490"/>
    </source>
</evidence>
<evidence type="ECO:0000256" key="8">
    <source>
        <dbReference type="ARBA" id="ARBA00078763"/>
    </source>
</evidence>
<dbReference type="GO" id="GO:0005813">
    <property type="term" value="C:centrosome"/>
    <property type="evidence" value="ECO:0007669"/>
    <property type="project" value="UniProtKB-SubCell"/>
</dbReference>
<evidence type="ECO:0000256" key="9">
    <source>
        <dbReference type="SAM" id="Coils"/>
    </source>
</evidence>
<organism evidence="13 14">
    <name type="scientific">Sus scrofa</name>
    <name type="common">Pig</name>
    <dbReference type="NCBI Taxonomy" id="9823"/>
    <lineage>
        <taxon>Eukaryota</taxon>
        <taxon>Metazoa</taxon>
        <taxon>Chordata</taxon>
        <taxon>Craniata</taxon>
        <taxon>Vertebrata</taxon>
        <taxon>Euteleostomi</taxon>
        <taxon>Mammalia</taxon>
        <taxon>Eutheria</taxon>
        <taxon>Laurasiatheria</taxon>
        <taxon>Artiodactyla</taxon>
        <taxon>Suina</taxon>
        <taxon>Suidae</taxon>
        <taxon>Sus</taxon>
    </lineage>
</organism>
<dbReference type="GO" id="GO:0005874">
    <property type="term" value="C:microtubule"/>
    <property type="evidence" value="ECO:0007669"/>
    <property type="project" value="UniProtKB-KW"/>
</dbReference>
<dbReference type="Proteomes" id="UP000694720">
    <property type="component" value="Unplaced"/>
</dbReference>
<keyword evidence="5 9" id="KW-0175">Coiled coil</keyword>
<protein>
    <recommendedName>
        <fullName evidence="7">Centrosomal protein of 57 kDa</fullName>
    </recommendedName>
    <alternativeName>
        <fullName evidence="8">Translokin</fullName>
    </alternativeName>
</protein>
<accession>A0A8D1D2Y1</accession>
<evidence type="ECO:0000256" key="1">
    <source>
        <dbReference type="ARBA" id="ARBA00004300"/>
    </source>
</evidence>
<keyword evidence="3" id="KW-0963">Cytoplasm</keyword>
<feature type="region of interest" description="Disordered" evidence="10">
    <location>
        <begin position="425"/>
        <end position="475"/>
    </location>
</feature>
<dbReference type="Ensembl" id="ENSSSCT00035095250.1">
    <property type="protein sequence ID" value="ENSSSCP00035040057.1"/>
    <property type="gene ID" value="ENSSSCG00035070499.1"/>
</dbReference>
<evidence type="ECO:0000256" key="4">
    <source>
        <dbReference type="ARBA" id="ARBA00022701"/>
    </source>
</evidence>
<dbReference type="GO" id="GO:0043015">
    <property type="term" value="F:gamma-tubulin binding"/>
    <property type="evidence" value="ECO:0007669"/>
    <property type="project" value="InterPro"/>
</dbReference>
<dbReference type="PANTHER" id="PTHR19336">
    <property type="entry name" value="UNCHARACTERIZED DUF1167"/>
    <property type="match status" value="1"/>
</dbReference>
<dbReference type="InterPro" id="IPR024957">
    <property type="entry name" value="Cep57_MT-bd_dom"/>
</dbReference>
<dbReference type="GO" id="GO:0042802">
    <property type="term" value="F:identical protein binding"/>
    <property type="evidence" value="ECO:0007669"/>
    <property type="project" value="InterPro"/>
</dbReference>
<evidence type="ECO:0000256" key="6">
    <source>
        <dbReference type="ARBA" id="ARBA00023212"/>
    </source>
</evidence>
<feature type="domain" description="Cep57 centrosome localisation" evidence="12">
    <location>
        <begin position="76"/>
        <end position="250"/>
    </location>
</feature>
<evidence type="ECO:0000256" key="10">
    <source>
        <dbReference type="SAM" id="MobiDB-lite"/>
    </source>
</evidence>
<reference evidence="13" key="1">
    <citation type="submission" date="2025-08" db="UniProtKB">
        <authorList>
            <consortium name="Ensembl"/>
        </authorList>
    </citation>
    <scope>IDENTIFICATION</scope>
</reference>
<feature type="compositionally biased region" description="Basic and acidic residues" evidence="10">
    <location>
        <begin position="442"/>
        <end position="451"/>
    </location>
</feature>
<evidence type="ECO:0000256" key="7">
    <source>
        <dbReference type="ARBA" id="ARBA00074724"/>
    </source>
</evidence>
<dbReference type="Pfam" id="PF14073">
    <property type="entry name" value="Cep57_CLD"/>
    <property type="match status" value="1"/>
</dbReference>
<feature type="domain" description="Cep57 centrosome microtubule-binding" evidence="11">
    <location>
        <begin position="357"/>
        <end position="426"/>
    </location>
</feature>
<evidence type="ECO:0000259" key="11">
    <source>
        <dbReference type="Pfam" id="PF06657"/>
    </source>
</evidence>
<evidence type="ECO:0000256" key="5">
    <source>
        <dbReference type="ARBA" id="ARBA00023054"/>
    </source>
</evidence>
<feature type="region of interest" description="Disordered" evidence="10">
    <location>
        <begin position="339"/>
        <end position="364"/>
    </location>
</feature>
<comment type="subcellular location">
    <subcellularLocation>
        <location evidence="1">Cytoplasm</location>
        <location evidence="1">Cytoskeleton</location>
        <location evidence="1">Microtubule organizing center</location>
        <location evidence="1">Centrosome</location>
    </subcellularLocation>
</comment>
<comment type="similarity">
    <text evidence="2">Belongs to the translokin family.</text>
</comment>
<dbReference type="InterPro" id="IPR025913">
    <property type="entry name" value="Cep57_CLD"/>
</dbReference>
<evidence type="ECO:0000313" key="13">
    <source>
        <dbReference type="Ensembl" id="ENSSSCP00035040057.1"/>
    </source>
</evidence>
<evidence type="ECO:0000313" key="14">
    <source>
        <dbReference type="Proteomes" id="UP000694720"/>
    </source>
</evidence>
<dbReference type="PANTHER" id="PTHR19336:SF11">
    <property type="entry name" value="CENTROSOMAL PROTEIN OF 57 KDA"/>
    <property type="match status" value="1"/>
</dbReference>